<accession>A0A0A9AF05</accession>
<sequence>MGFRFASSSFTWNRSDYVFLLKFLGSCNFIERDARHQHLDVVTMESCVSRSSGWTGKCICMPPHEGGRKCACEGRREFELRILVGQ</sequence>
<reference evidence="1" key="1">
    <citation type="submission" date="2014-09" db="EMBL/GenBank/DDBJ databases">
        <authorList>
            <person name="Magalhaes I.L.F."/>
            <person name="Oliveira U."/>
            <person name="Santos F.R."/>
            <person name="Vidigal T.H.D.A."/>
            <person name="Brescovit A.D."/>
            <person name="Santos A.J."/>
        </authorList>
    </citation>
    <scope>NUCLEOTIDE SEQUENCE</scope>
    <source>
        <tissue evidence="1">Shoot tissue taken approximately 20 cm above the soil surface</tissue>
    </source>
</reference>
<proteinExistence type="predicted"/>
<protein>
    <submittedName>
        <fullName evidence="1">Uncharacterized protein</fullName>
    </submittedName>
</protein>
<evidence type="ECO:0000313" key="1">
    <source>
        <dbReference type="EMBL" id="JAD45652.1"/>
    </source>
</evidence>
<dbReference type="AlphaFoldDB" id="A0A0A9AF05"/>
<reference evidence="1" key="2">
    <citation type="journal article" date="2015" name="Data Brief">
        <title>Shoot transcriptome of the giant reed, Arundo donax.</title>
        <authorList>
            <person name="Barrero R.A."/>
            <person name="Guerrero F.D."/>
            <person name="Moolhuijzen P."/>
            <person name="Goolsby J.A."/>
            <person name="Tidwell J."/>
            <person name="Bellgard S.E."/>
            <person name="Bellgard M.I."/>
        </authorList>
    </citation>
    <scope>NUCLEOTIDE SEQUENCE</scope>
    <source>
        <tissue evidence="1">Shoot tissue taken approximately 20 cm above the soil surface</tissue>
    </source>
</reference>
<dbReference type="EMBL" id="GBRH01252243">
    <property type="protein sequence ID" value="JAD45652.1"/>
    <property type="molecule type" value="Transcribed_RNA"/>
</dbReference>
<name>A0A0A9AF05_ARUDO</name>
<organism evidence="1">
    <name type="scientific">Arundo donax</name>
    <name type="common">Giant reed</name>
    <name type="synonym">Donax arundinaceus</name>
    <dbReference type="NCBI Taxonomy" id="35708"/>
    <lineage>
        <taxon>Eukaryota</taxon>
        <taxon>Viridiplantae</taxon>
        <taxon>Streptophyta</taxon>
        <taxon>Embryophyta</taxon>
        <taxon>Tracheophyta</taxon>
        <taxon>Spermatophyta</taxon>
        <taxon>Magnoliopsida</taxon>
        <taxon>Liliopsida</taxon>
        <taxon>Poales</taxon>
        <taxon>Poaceae</taxon>
        <taxon>PACMAD clade</taxon>
        <taxon>Arundinoideae</taxon>
        <taxon>Arundineae</taxon>
        <taxon>Arundo</taxon>
    </lineage>
</organism>